<dbReference type="PANTHER" id="PTHR22950">
    <property type="entry name" value="AMINO ACID TRANSPORTER"/>
    <property type="match status" value="1"/>
</dbReference>
<feature type="transmembrane region" description="Helical" evidence="5">
    <location>
        <begin position="379"/>
        <end position="400"/>
    </location>
</feature>
<keyword evidence="3 5" id="KW-1133">Transmembrane helix</keyword>
<evidence type="ECO:0000256" key="1">
    <source>
        <dbReference type="ARBA" id="ARBA00004141"/>
    </source>
</evidence>
<dbReference type="OMA" id="AICYTVC"/>
<accession>A0A553NX48</accession>
<dbReference type="Proteomes" id="UP000318571">
    <property type="component" value="Chromosome 9"/>
</dbReference>
<dbReference type="OrthoDB" id="655540at2759"/>
<dbReference type="PANTHER" id="PTHR22950:SF703">
    <property type="entry name" value="AMINO ACID TRANSPORTER TRANSMEMBRANE DOMAIN-CONTAINING PROTEIN"/>
    <property type="match status" value="1"/>
</dbReference>
<dbReference type="FunFam" id="1.20.1740.10:FF:000052">
    <property type="entry name" value="Lysine histidine transporter-like 3"/>
    <property type="match status" value="1"/>
</dbReference>
<feature type="transmembrane region" description="Helical" evidence="5">
    <location>
        <begin position="313"/>
        <end position="332"/>
    </location>
</feature>
<feature type="transmembrane region" description="Helical" evidence="5">
    <location>
        <begin position="353"/>
        <end position="373"/>
    </location>
</feature>
<feature type="transmembrane region" description="Helical" evidence="5">
    <location>
        <begin position="165"/>
        <end position="184"/>
    </location>
</feature>
<comment type="subcellular location">
    <subcellularLocation>
        <location evidence="1">Membrane</location>
        <topology evidence="1">Multi-pass membrane protein</topology>
    </subcellularLocation>
</comment>
<comment type="caution">
    <text evidence="7">The sequence shown here is derived from an EMBL/GenBank/DDBJ whole genome shotgun (WGS) entry which is preliminary data.</text>
</comment>
<feature type="transmembrane region" description="Helical" evidence="5">
    <location>
        <begin position="67"/>
        <end position="89"/>
    </location>
</feature>
<evidence type="ECO:0000256" key="4">
    <source>
        <dbReference type="ARBA" id="ARBA00023136"/>
    </source>
</evidence>
<keyword evidence="8" id="KW-1185">Reference proteome</keyword>
<evidence type="ECO:0000256" key="5">
    <source>
        <dbReference type="SAM" id="Phobius"/>
    </source>
</evidence>
<dbReference type="STRING" id="6832.A0A553NX48"/>
<feature type="transmembrane region" description="Helical" evidence="5">
    <location>
        <begin position="134"/>
        <end position="159"/>
    </location>
</feature>
<evidence type="ECO:0000256" key="3">
    <source>
        <dbReference type="ARBA" id="ARBA00022989"/>
    </source>
</evidence>
<reference evidence="7 8" key="1">
    <citation type="journal article" date="2018" name="Nat. Ecol. Evol.">
        <title>Genomic signatures of mitonuclear coevolution across populations of Tigriopus californicus.</title>
        <authorList>
            <person name="Barreto F.S."/>
            <person name="Watson E.T."/>
            <person name="Lima T.G."/>
            <person name="Willett C.S."/>
            <person name="Edmands S."/>
            <person name="Li W."/>
            <person name="Burton R.S."/>
        </authorList>
    </citation>
    <scope>NUCLEOTIDE SEQUENCE [LARGE SCALE GENOMIC DNA]</scope>
    <source>
        <strain evidence="7 8">San Diego</strain>
    </source>
</reference>
<keyword evidence="4 5" id="KW-0472">Membrane</keyword>
<protein>
    <recommendedName>
        <fullName evidence="6">Amino acid transporter transmembrane domain-containing protein</fullName>
    </recommendedName>
</protein>
<sequence length="468" mass="50908">MSHLSLHFPSEMSPRRLSNVSYTPISAVSAGGLPPEKFVIENVAKNGLGIGVASIVLAGEMAGSGVLALPAAMIGTGWMGLLLIVLFTVNACYSGTRLGQCWVILEERYPEFKGIIRDPYPTIGERAVGRWGRLVSLICITITLYGGGCVFIVLIAQLLGSLLSTWLDIHLSLCLWMLIVAAGLTPMTWLGTPKDFWPIAVGALVTTLAACLLIIIRSALDSQELEEVVYPAPTLEGTFKAFGSIMFAFAGASTFPTIQADMKHREQFNKAATIACGILFLIYFPMAAGGYFSFGHLAQPNIVLSISDGPVRLIVEIMLLLHLVAAFPIITNPPAQFFEYMLGIPTEFNLKRCLFRTASVVILLFIAETVPSFGSILDLVGGSTVTLLTFVFPPYFYMRLVDSSHRYKDCTQRSLPMWERVYCWLLIIIGIIGGCCATYTAVKNIVSADFQVPCYLQSGNVSMAMSAH</sequence>
<gene>
    <name evidence="7" type="ORF">TCAL_11888</name>
</gene>
<feature type="transmembrane region" description="Helical" evidence="5">
    <location>
        <begin position="196"/>
        <end position="219"/>
    </location>
</feature>
<evidence type="ECO:0000313" key="8">
    <source>
        <dbReference type="Proteomes" id="UP000318571"/>
    </source>
</evidence>
<dbReference type="EMBL" id="VCGU01000009">
    <property type="protein sequence ID" value="TRY69987.1"/>
    <property type="molecule type" value="Genomic_DNA"/>
</dbReference>
<dbReference type="GO" id="GO:0005774">
    <property type="term" value="C:vacuolar membrane"/>
    <property type="evidence" value="ECO:0007669"/>
    <property type="project" value="TreeGrafter"/>
</dbReference>
<evidence type="ECO:0000313" key="7">
    <source>
        <dbReference type="EMBL" id="TRY69987.1"/>
    </source>
</evidence>
<feature type="transmembrane region" description="Helical" evidence="5">
    <location>
        <begin position="421"/>
        <end position="442"/>
    </location>
</feature>
<dbReference type="AlphaFoldDB" id="A0A553NX48"/>
<dbReference type="InterPro" id="IPR013057">
    <property type="entry name" value="AA_transpt_TM"/>
</dbReference>
<organism evidence="7 8">
    <name type="scientific">Tigriopus californicus</name>
    <name type="common">Marine copepod</name>
    <dbReference type="NCBI Taxonomy" id="6832"/>
    <lineage>
        <taxon>Eukaryota</taxon>
        <taxon>Metazoa</taxon>
        <taxon>Ecdysozoa</taxon>
        <taxon>Arthropoda</taxon>
        <taxon>Crustacea</taxon>
        <taxon>Multicrustacea</taxon>
        <taxon>Hexanauplia</taxon>
        <taxon>Copepoda</taxon>
        <taxon>Harpacticoida</taxon>
        <taxon>Harpacticidae</taxon>
        <taxon>Tigriopus</taxon>
    </lineage>
</organism>
<evidence type="ECO:0000256" key="2">
    <source>
        <dbReference type="ARBA" id="ARBA00022692"/>
    </source>
</evidence>
<proteinExistence type="predicted"/>
<keyword evidence="2 5" id="KW-0812">Transmembrane</keyword>
<name>A0A553NX48_TIGCA</name>
<dbReference type="Pfam" id="PF01490">
    <property type="entry name" value="Aa_trans"/>
    <property type="match status" value="1"/>
</dbReference>
<feature type="domain" description="Amino acid transporter transmembrane" evidence="6">
    <location>
        <begin position="52"/>
        <end position="431"/>
    </location>
</feature>
<feature type="transmembrane region" description="Helical" evidence="5">
    <location>
        <begin position="271"/>
        <end position="293"/>
    </location>
</feature>
<feature type="transmembrane region" description="Helical" evidence="5">
    <location>
        <begin position="239"/>
        <end position="259"/>
    </location>
</feature>
<dbReference type="GO" id="GO:0015179">
    <property type="term" value="F:L-amino acid transmembrane transporter activity"/>
    <property type="evidence" value="ECO:0007669"/>
    <property type="project" value="TreeGrafter"/>
</dbReference>
<evidence type="ECO:0000259" key="6">
    <source>
        <dbReference type="Pfam" id="PF01490"/>
    </source>
</evidence>